<organism evidence="1 2">
    <name type="scientific">Peronospora effusa</name>
    <dbReference type="NCBI Taxonomy" id="542832"/>
    <lineage>
        <taxon>Eukaryota</taxon>
        <taxon>Sar</taxon>
        <taxon>Stramenopiles</taxon>
        <taxon>Oomycota</taxon>
        <taxon>Peronosporomycetes</taxon>
        <taxon>Peronosporales</taxon>
        <taxon>Peronosporaceae</taxon>
        <taxon>Peronospora</taxon>
    </lineage>
</organism>
<evidence type="ECO:0000313" key="2">
    <source>
        <dbReference type="Proteomes" id="UP000286097"/>
    </source>
</evidence>
<sequence>MKVKGSANLMKVVVASLQCCFPILQMQKPLITRNTWALDGRSAFLHPSGYDFRQLSIVLATQQAKYYAGVSLPDTKKRYRYGTLAVFDSKKTSPGHDDNLPMKKTLQVLQVCACEAAIAVDARKKEIEYKLSCRHL</sequence>
<gene>
    <name evidence="1" type="ORF">DD237_001897</name>
</gene>
<proteinExistence type="predicted"/>
<comment type="caution">
    <text evidence="1">The sequence shown here is derived from an EMBL/GenBank/DDBJ whole genome shotgun (WGS) entry which is preliminary data.</text>
</comment>
<protein>
    <submittedName>
        <fullName evidence="1">Uncharacterized protein</fullName>
    </submittedName>
</protein>
<evidence type="ECO:0000313" key="1">
    <source>
        <dbReference type="EMBL" id="RQM18019.1"/>
    </source>
</evidence>
<name>A0A3R7XM35_9STRA</name>
<dbReference type="Proteomes" id="UP000286097">
    <property type="component" value="Unassembled WGS sequence"/>
</dbReference>
<accession>A0A3R7XM35</accession>
<dbReference type="VEuPathDB" id="FungiDB:DD237_001897"/>
<reference evidence="1 2" key="1">
    <citation type="submission" date="2018-06" db="EMBL/GenBank/DDBJ databases">
        <title>Comparative genomics of downy mildews reveals potential adaptations to biotrophy.</title>
        <authorList>
            <person name="Fletcher K."/>
            <person name="Klosterman S.J."/>
            <person name="Derevnina L."/>
            <person name="Martin F."/>
            <person name="Koike S."/>
            <person name="Reyes Chin-Wo S."/>
            <person name="Mou B."/>
            <person name="Michelmore R."/>
        </authorList>
    </citation>
    <scope>NUCLEOTIDE SEQUENCE [LARGE SCALE GENOMIC DNA]</scope>
    <source>
        <strain evidence="1 2">R13</strain>
    </source>
</reference>
<dbReference type="AlphaFoldDB" id="A0A3R7XM35"/>
<dbReference type="EMBL" id="QKXF01000084">
    <property type="protein sequence ID" value="RQM18019.1"/>
    <property type="molecule type" value="Genomic_DNA"/>
</dbReference>